<keyword evidence="2" id="KW-1185">Reference proteome</keyword>
<reference evidence="2" key="1">
    <citation type="journal article" date="2017" name="Nat. Ecol. Evol.">
        <title>Genome expansion and lineage-specific genetic innovations in the forest pathogenic fungi Armillaria.</title>
        <authorList>
            <person name="Sipos G."/>
            <person name="Prasanna A.N."/>
            <person name="Walter M.C."/>
            <person name="O'Connor E."/>
            <person name="Balint B."/>
            <person name="Krizsan K."/>
            <person name="Kiss B."/>
            <person name="Hess J."/>
            <person name="Varga T."/>
            <person name="Slot J."/>
            <person name="Riley R."/>
            <person name="Boka B."/>
            <person name="Rigling D."/>
            <person name="Barry K."/>
            <person name="Lee J."/>
            <person name="Mihaltcheva S."/>
            <person name="LaButti K."/>
            <person name="Lipzen A."/>
            <person name="Waldron R."/>
            <person name="Moloney N.M."/>
            <person name="Sperisen C."/>
            <person name="Kredics L."/>
            <person name="Vagvoelgyi C."/>
            <person name="Patrignani A."/>
            <person name="Fitzpatrick D."/>
            <person name="Nagy I."/>
            <person name="Doyle S."/>
            <person name="Anderson J.B."/>
            <person name="Grigoriev I.V."/>
            <person name="Gueldener U."/>
            <person name="Muensterkoetter M."/>
            <person name="Nagy L.G."/>
        </authorList>
    </citation>
    <scope>NUCLEOTIDE SEQUENCE [LARGE SCALE GENOMIC DNA]</scope>
    <source>
        <strain evidence="2">Ar21-2</strain>
    </source>
</reference>
<dbReference type="InParanoid" id="A0A2H3EWQ0"/>
<evidence type="ECO:0000313" key="2">
    <source>
        <dbReference type="Proteomes" id="UP000217790"/>
    </source>
</evidence>
<name>A0A2H3EWQ0_ARMGA</name>
<protein>
    <submittedName>
        <fullName evidence="1">Uncharacterized protein</fullName>
    </submittedName>
</protein>
<dbReference type="AlphaFoldDB" id="A0A2H3EWQ0"/>
<sequence length="120" mass="13170">MGWSRKGKVEGNWEIMQRWDWEDGGICVRYGSSILQATTRSINALSINFVNVPTLSSGKLALDSVKIGKMMGDSGTCSRERPISFLLINATSSQTQAPTVFPQTSKGPANMDWHHGTPQL</sequence>
<accession>A0A2H3EWQ0</accession>
<dbReference type="Proteomes" id="UP000217790">
    <property type="component" value="Unassembled WGS sequence"/>
</dbReference>
<evidence type="ECO:0000313" key="1">
    <source>
        <dbReference type="EMBL" id="PBL03017.1"/>
    </source>
</evidence>
<gene>
    <name evidence="1" type="ORF">ARMGADRAFT_1058254</name>
</gene>
<proteinExistence type="predicted"/>
<organism evidence="1 2">
    <name type="scientific">Armillaria gallica</name>
    <name type="common">Bulbous honey fungus</name>
    <name type="synonym">Armillaria bulbosa</name>
    <dbReference type="NCBI Taxonomy" id="47427"/>
    <lineage>
        <taxon>Eukaryota</taxon>
        <taxon>Fungi</taxon>
        <taxon>Dikarya</taxon>
        <taxon>Basidiomycota</taxon>
        <taxon>Agaricomycotina</taxon>
        <taxon>Agaricomycetes</taxon>
        <taxon>Agaricomycetidae</taxon>
        <taxon>Agaricales</taxon>
        <taxon>Marasmiineae</taxon>
        <taxon>Physalacriaceae</taxon>
        <taxon>Armillaria</taxon>
    </lineage>
</organism>
<dbReference type="EMBL" id="KZ293645">
    <property type="protein sequence ID" value="PBL03017.1"/>
    <property type="molecule type" value="Genomic_DNA"/>
</dbReference>